<proteinExistence type="inferred from homology"/>
<dbReference type="KEGG" id="smo:SELMODRAFT_174634"/>
<feature type="domain" description="Helicase ATP-binding" evidence="6">
    <location>
        <begin position="9"/>
        <end position="191"/>
    </location>
</feature>
<dbReference type="InterPro" id="IPR027417">
    <property type="entry name" value="P-loop_NTPase"/>
</dbReference>
<dbReference type="eggNOG" id="KOG0342">
    <property type="taxonomic scope" value="Eukaryota"/>
</dbReference>
<dbReference type="SMART" id="SM00490">
    <property type="entry name" value="HELICc"/>
    <property type="match status" value="1"/>
</dbReference>
<dbReference type="STRING" id="88036.D8RVE1"/>
<dbReference type="InterPro" id="IPR011545">
    <property type="entry name" value="DEAD/DEAH_box_helicase_dom"/>
</dbReference>
<keyword evidence="2 5" id="KW-0378">Hydrolase</keyword>
<dbReference type="Pfam" id="PF00271">
    <property type="entry name" value="Helicase_C"/>
    <property type="match status" value="1"/>
</dbReference>
<dbReference type="PROSITE" id="PS51192">
    <property type="entry name" value="HELICASE_ATP_BIND_1"/>
    <property type="match status" value="1"/>
</dbReference>
<evidence type="ECO:0000256" key="1">
    <source>
        <dbReference type="ARBA" id="ARBA00022741"/>
    </source>
</evidence>
<dbReference type="Proteomes" id="UP000001514">
    <property type="component" value="Unassembled WGS sequence"/>
</dbReference>
<comment type="similarity">
    <text evidence="5">Belongs to the DEAD box helicase family.</text>
</comment>
<evidence type="ECO:0000256" key="5">
    <source>
        <dbReference type="RuleBase" id="RU365068"/>
    </source>
</evidence>
<name>D8RVE1_SELML</name>
<evidence type="ECO:0000259" key="6">
    <source>
        <dbReference type="PROSITE" id="PS51192"/>
    </source>
</evidence>
<sequence>MTMVQEATLPLILKGEDVLAKAKTGTGKTIAFLLPTIETILASKNAQTYHENPIRALVICPTRELAMQAAVEAQTLMKFHNELGAQTAIGGNSSVMEAKKIKLQPCQILVGTPGRLLDHIQNARGFADQLKSVKILILDEADTLLDMGFRQNLTEILKALPKKRQTLLFSATIPKEVHSISQLALKPDHKFVDTVGQDTETHAMVNQKYAVVPQESQFAVLYSILKEHIAVEPKYKVLVFCTTANITAYMAALYQKLGFNIREIHSRKTQTYRTRVSDEFRNCKGGLIMFTSDVSARGIDYPDVTLVVQIGVPAAREQYIHRLGRTGRAGKEGQGVLILLPWEEPFLRKLKDISIGRMETPKVLDLSKKLRSVISDIDQTIGTRAYQSWLGYYTTAKSLSIDKHTVVEYSRKYWASLGFSSAPAIPRLTIKKMGLAGILD</sequence>
<keyword evidence="3 5" id="KW-0067">ATP-binding</keyword>
<dbReference type="GO" id="GO:0003724">
    <property type="term" value="F:RNA helicase activity"/>
    <property type="evidence" value="ECO:0007669"/>
    <property type="project" value="UniProtKB-EC"/>
</dbReference>
<dbReference type="GO" id="GO:0016787">
    <property type="term" value="F:hydrolase activity"/>
    <property type="evidence" value="ECO:0007669"/>
    <property type="project" value="UniProtKB-KW"/>
</dbReference>
<dbReference type="GO" id="GO:0003723">
    <property type="term" value="F:RNA binding"/>
    <property type="evidence" value="ECO:0007669"/>
    <property type="project" value="UniProtKB-UniRule"/>
</dbReference>
<dbReference type="CDD" id="cd18787">
    <property type="entry name" value="SF2_C_DEAD"/>
    <property type="match status" value="1"/>
</dbReference>
<dbReference type="InParanoid" id="D8RVE1"/>
<dbReference type="AlphaFoldDB" id="D8RVE1"/>
<evidence type="ECO:0000256" key="4">
    <source>
        <dbReference type="ARBA" id="ARBA00022884"/>
    </source>
</evidence>
<keyword evidence="5" id="KW-0347">Helicase</keyword>
<dbReference type="Gramene" id="EFJ23940">
    <property type="protein sequence ID" value="EFJ23940"/>
    <property type="gene ID" value="SELMODRAFT_174634"/>
</dbReference>
<comment type="catalytic activity">
    <reaction evidence="5">
        <text>ATP + H2O = ADP + phosphate + H(+)</text>
        <dbReference type="Rhea" id="RHEA:13065"/>
        <dbReference type="ChEBI" id="CHEBI:15377"/>
        <dbReference type="ChEBI" id="CHEBI:15378"/>
        <dbReference type="ChEBI" id="CHEBI:30616"/>
        <dbReference type="ChEBI" id="CHEBI:43474"/>
        <dbReference type="ChEBI" id="CHEBI:456216"/>
        <dbReference type="EC" id="3.6.4.13"/>
    </reaction>
</comment>
<accession>D8RVE1</accession>
<dbReference type="EC" id="3.6.4.13" evidence="5"/>
<dbReference type="FunCoup" id="D8RVE1">
    <property type="interactions" value="1729"/>
</dbReference>
<protein>
    <recommendedName>
        <fullName evidence="5">ATP-dependent RNA helicase</fullName>
        <ecNumber evidence="5">3.6.4.13</ecNumber>
    </recommendedName>
</protein>
<dbReference type="HOGENOM" id="CLU_003041_1_3_1"/>
<evidence type="ECO:0000259" key="7">
    <source>
        <dbReference type="PROSITE" id="PS51194"/>
    </source>
</evidence>
<evidence type="ECO:0000313" key="9">
    <source>
        <dbReference type="Proteomes" id="UP000001514"/>
    </source>
</evidence>
<reference evidence="8 9" key="1">
    <citation type="journal article" date="2011" name="Science">
        <title>The Selaginella genome identifies genetic changes associated with the evolution of vascular plants.</title>
        <authorList>
            <person name="Banks J.A."/>
            <person name="Nishiyama T."/>
            <person name="Hasebe M."/>
            <person name="Bowman J.L."/>
            <person name="Gribskov M."/>
            <person name="dePamphilis C."/>
            <person name="Albert V.A."/>
            <person name="Aono N."/>
            <person name="Aoyama T."/>
            <person name="Ambrose B.A."/>
            <person name="Ashton N.W."/>
            <person name="Axtell M.J."/>
            <person name="Barker E."/>
            <person name="Barker M.S."/>
            <person name="Bennetzen J.L."/>
            <person name="Bonawitz N.D."/>
            <person name="Chapple C."/>
            <person name="Cheng C."/>
            <person name="Correa L.G."/>
            <person name="Dacre M."/>
            <person name="DeBarry J."/>
            <person name="Dreyer I."/>
            <person name="Elias M."/>
            <person name="Engstrom E.M."/>
            <person name="Estelle M."/>
            <person name="Feng L."/>
            <person name="Finet C."/>
            <person name="Floyd S.K."/>
            <person name="Frommer W.B."/>
            <person name="Fujita T."/>
            <person name="Gramzow L."/>
            <person name="Gutensohn M."/>
            <person name="Harholt J."/>
            <person name="Hattori M."/>
            <person name="Heyl A."/>
            <person name="Hirai T."/>
            <person name="Hiwatashi Y."/>
            <person name="Ishikawa M."/>
            <person name="Iwata M."/>
            <person name="Karol K.G."/>
            <person name="Koehler B."/>
            <person name="Kolukisaoglu U."/>
            <person name="Kubo M."/>
            <person name="Kurata T."/>
            <person name="Lalonde S."/>
            <person name="Li K."/>
            <person name="Li Y."/>
            <person name="Litt A."/>
            <person name="Lyons E."/>
            <person name="Manning G."/>
            <person name="Maruyama T."/>
            <person name="Michael T.P."/>
            <person name="Mikami K."/>
            <person name="Miyazaki S."/>
            <person name="Morinaga S."/>
            <person name="Murata T."/>
            <person name="Mueller-Roeber B."/>
            <person name="Nelson D.R."/>
            <person name="Obara M."/>
            <person name="Oguri Y."/>
            <person name="Olmstead R.G."/>
            <person name="Onodera N."/>
            <person name="Petersen B.L."/>
            <person name="Pils B."/>
            <person name="Prigge M."/>
            <person name="Rensing S.A."/>
            <person name="Riano-Pachon D.M."/>
            <person name="Roberts A.W."/>
            <person name="Sato Y."/>
            <person name="Scheller H.V."/>
            <person name="Schulz B."/>
            <person name="Schulz C."/>
            <person name="Shakirov E.V."/>
            <person name="Shibagaki N."/>
            <person name="Shinohara N."/>
            <person name="Shippen D.E."/>
            <person name="Soerensen I."/>
            <person name="Sotooka R."/>
            <person name="Sugimoto N."/>
            <person name="Sugita M."/>
            <person name="Sumikawa N."/>
            <person name="Tanurdzic M."/>
            <person name="Theissen G."/>
            <person name="Ulvskov P."/>
            <person name="Wakazuki S."/>
            <person name="Weng J.K."/>
            <person name="Willats W.W."/>
            <person name="Wipf D."/>
            <person name="Wolf P.G."/>
            <person name="Yang L."/>
            <person name="Zimmer A.D."/>
            <person name="Zhu Q."/>
            <person name="Mitros T."/>
            <person name="Hellsten U."/>
            <person name="Loque D."/>
            <person name="Otillar R."/>
            <person name="Salamov A."/>
            <person name="Schmutz J."/>
            <person name="Shapiro H."/>
            <person name="Lindquist E."/>
            <person name="Lucas S."/>
            <person name="Rokhsar D."/>
            <person name="Grigoriev I.V."/>
        </authorList>
    </citation>
    <scope>NUCLEOTIDE SEQUENCE [LARGE SCALE GENOMIC DNA]</scope>
</reference>
<dbReference type="EMBL" id="GL377591">
    <property type="protein sequence ID" value="EFJ23940.1"/>
    <property type="molecule type" value="Genomic_DNA"/>
</dbReference>
<dbReference type="Gene3D" id="3.40.50.300">
    <property type="entry name" value="P-loop containing nucleotide triphosphate hydrolases"/>
    <property type="match status" value="2"/>
</dbReference>
<keyword evidence="1 5" id="KW-0547">Nucleotide-binding</keyword>
<dbReference type="SMART" id="SM00487">
    <property type="entry name" value="DEXDc"/>
    <property type="match status" value="1"/>
</dbReference>
<dbReference type="PANTHER" id="PTHR24031">
    <property type="entry name" value="RNA HELICASE"/>
    <property type="match status" value="1"/>
</dbReference>
<dbReference type="InterPro" id="IPR014001">
    <property type="entry name" value="Helicase_ATP-bd"/>
</dbReference>
<evidence type="ECO:0000256" key="3">
    <source>
        <dbReference type="ARBA" id="ARBA00022840"/>
    </source>
</evidence>
<dbReference type="SUPFAM" id="SSF52540">
    <property type="entry name" value="P-loop containing nucleoside triphosphate hydrolases"/>
    <property type="match status" value="1"/>
</dbReference>
<dbReference type="Pfam" id="PF00270">
    <property type="entry name" value="DEAD"/>
    <property type="match status" value="1"/>
</dbReference>
<dbReference type="PROSITE" id="PS51194">
    <property type="entry name" value="HELICASE_CTER"/>
    <property type="match status" value="1"/>
</dbReference>
<organism evidence="9">
    <name type="scientific">Selaginella moellendorffii</name>
    <name type="common">Spikemoss</name>
    <dbReference type="NCBI Taxonomy" id="88036"/>
    <lineage>
        <taxon>Eukaryota</taxon>
        <taxon>Viridiplantae</taxon>
        <taxon>Streptophyta</taxon>
        <taxon>Embryophyta</taxon>
        <taxon>Tracheophyta</taxon>
        <taxon>Lycopodiopsida</taxon>
        <taxon>Selaginellales</taxon>
        <taxon>Selaginellaceae</taxon>
        <taxon>Selaginella</taxon>
    </lineage>
</organism>
<feature type="domain" description="Helicase C-terminal" evidence="7">
    <location>
        <begin position="223"/>
        <end position="374"/>
    </location>
</feature>
<gene>
    <name evidence="8" type="ORF">SELMODRAFT_174634</name>
</gene>
<comment type="domain">
    <text evidence="5">The Q motif is unique to and characteristic of the DEAD box family of RNA helicases and controls ATP binding and hydrolysis.</text>
</comment>
<comment type="function">
    <text evidence="5">RNA helicase.</text>
</comment>
<dbReference type="InterPro" id="IPR001650">
    <property type="entry name" value="Helicase_C-like"/>
</dbReference>
<evidence type="ECO:0000256" key="2">
    <source>
        <dbReference type="ARBA" id="ARBA00022801"/>
    </source>
</evidence>
<keyword evidence="4 5" id="KW-0694">RNA-binding</keyword>
<dbReference type="OMA" id="AYKVMLF"/>
<keyword evidence="9" id="KW-1185">Reference proteome</keyword>
<dbReference type="GO" id="GO:0005524">
    <property type="term" value="F:ATP binding"/>
    <property type="evidence" value="ECO:0007669"/>
    <property type="project" value="UniProtKB-UniRule"/>
</dbReference>
<evidence type="ECO:0000313" key="8">
    <source>
        <dbReference type="EMBL" id="EFJ23940.1"/>
    </source>
</evidence>